<evidence type="ECO:0000256" key="1">
    <source>
        <dbReference type="ARBA" id="ARBA00009861"/>
    </source>
</evidence>
<organism evidence="4 5">
    <name type="scientific">Artemisia annua</name>
    <name type="common">Sweet wormwood</name>
    <dbReference type="NCBI Taxonomy" id="35608"/>
    <lineage>
        <taxon>Eukaryota</taxon>
        <taxon>Viridiplantae</taxon>
        <taxon>Streptophyta</taxon>
        <taxon>Embryophyta</taxon>
        <taxon>Tracheophyta</taxon>
        <taxon>Spermatophyta</taxon>
        <taxon>Magnoliopsida</taxon>
        <taxon>eudicotyledons</taxon>
        <taxon>Gunneridae</taxon>
        <taxon>Pentapetalae</taxon>
        <taxon>asterids</taxon>
        <taxon>campanulids</taxon>
        <taxon>Asterales</taxon>
        <taxon>Asteraceae</taxon>
        <taxon>Asteroideae</taxon>
        <taxon>Anthemideae</taxon>
        <taxon>Artemisiinae</taxon>
        <taxon>Artemisia</taxon>
    </lineage>
</organism>
<keyword evidence="3" id="KW-0012">Acyltransferase</keyword>
<gene>
    <name evidence="4" type="ORF">CTI12_AA474730</name>
</gene>
<sequence length="233" mass="26120">MTIEKQSSKLVKPFFPTPPTLRHYKIGLVDELMPFMNVGVALYFSTDSNHDAEFVTRLENSLEKTLPRFYPLAGRFVNKTLTIDCNDQGVDFIHAKVNIKLQDILAPNVNVKYVDDFIPSKKFAIDQFHEPLLTVQVTMFECGGVALGVNVSHKIVDASTLSTFVTEWAAMNRKENEIESTGPGLKHMENELAVRPLLAEMLGTDRFSIPSPNRPLGAAPSKNEPVWIIPHLQ</sequence>
<dbReference type="GO" id="GO:0016746">
    <property type="term" value="F:acyltransferase activity"/>
    <property type="evidence" value="ECO:0007669"/>
    <property type="project" value="UniProtKB-KW"/>
</dbReference>
<dbReference type="PANTHER" id="PTHR31623:SF70">
    <property type="entry name" value="TRANSFERASE, CHLORAMPHENICOL ACETYLTRANSFERASE-LIKE DOMAIN PROTEIN"/>
    <property type="match status" value="1"/>
</dbReference>
<evidence type="ECO:0000313" key="5">
    <source>
        <dbReference type="Proteomes" id="UP000245207"/>
    </source>
</evidence>
<dbReference type="Proteomes" id="UP000245207">
    <property type="component" value="Unassembled WGS sequence"/>
</dbReference>
<evidence type="ECO:0000256" key="2">
    <source>
        <dbReference type="ARBA" id="ARBA00022679"/>
    </source>
</evidence>
<evidence type="ECO:0000313" key="4">
    <source>
        <dbReference type="EMBL" id="PWA50330.1"/>
    </source>
</evidence>
<comment type="caution">
    <text evidence="4">The sequence shown here is derived from an EMBL/GenBank/DDBJ whole genome shotgun (WGS) entry which is preliminary data.</text>
</comment>
<accession>A0A2U1LMU4</accession>
<dbReference type="STRING" id="35608.A0A2U1LMU4"/>
<reference evidence="4 5" key="1">
    <citation type="journal article" date="2018" name="Mol. Plant">
        <title>The genome of Artemisia annua provides insight into the evolution of Asteraceae family and artemisinin biosynthesis.</title>
        <authorList>
            <person name="Shen Q."/>
            <person name="Zhang L."/>
            <person name="Liao Z."/>
            <person name="Wang S."/>
            <person name="Yan T."/>
            <person name="Shi P."/>
            <person name="Liu M."/>
            <person name="Fu X."/>
            <person name="Pan Q."/>
            <person name="Wang Y."/>
            <person name="Lv Z."/>
            <person name="Lu X."/>
            <person name="Zhang F."/>
            <person name="Jiang W."/>
            <person name="Ma Y."/>
            <person name="Chen M."/>
            <person name="Hao X."/>
            <person name="Li L."/>
            <person name="Tang Y."/>
            <person name="Lv G."/>
            <person name="Zhou Y."/>
            <person name="Sun X."/>
            <person name="Brodelius P.E."/>
            <person name="Rose J.K.C."/>
            <person name="Tang K."/>
        </authorList>
    </citation>
    <scope>NUCLEOTIDE SEQUENCE [LARGE SCALE GENOMIC DNA]</scope>
    <source>
        <strain evidence="5">cv. Huhao1</strain>
        <tissue evidence="4">Leaf</tissue>
    </source>
</reference>
<keyword evidence="5" id="KW-1185">Reference proteome</keyword>
<name>A0A2U1LMU4_ARTAN</name>
<proteinExistence type="inferred from homology"/>
<protein>
    <submittedName>
        <fullName evidence="4">Transferase, Chloramphenicol acetyltransferase-like domain protein</fullName>
    </submittedName>
</protein>
<comment type="similarity">
    <text evidence="1">Belongs to the plant acyltransferase family.</text>
</comment>
<evidence type="ECO:0000256" key="3">
    <source>
        <dbReference type="ARBA" id="ARBA00023315"/>
    </source>
</evidence>
<dbReference type="Pfam" id="PF02458">
    <property type="entry name" value="Transferase"/>
    <property type="match status" value="1"/>
</dbReference>
<dbReference type="PANTHER" id="PTHR31623">
    <property type="entry name" value="F21J9.9"/>
    <property type="match status" value="1"/>
</dbReference>
<keyword evidence="2 4" id="KW-0808">Transferase</keyword>
<dbReference type="EMBL" id="PKPP01008579">
    <property type="protein sequence ID" value="PWA50330.1"/>
    <property type="molecule type" value="Genomic_DNA"/>
</dbReference>
<dbReference type="InterPro" id="IPR023213">
    <property type="entry name" value="CAT-like_dom_sf"/>
</dbReference>
<dbReference type="OrthoDB" id="1932220at2759"/>
<dbReference type="Gene3D" id="3.30.559.10">
    <property type="entry name" value="Chloramphenicol acetyltransferase-like domain"/>
    <property type="match status" value="1"/>
</dbReference>
<dbReference type="AlphaFoldDB" id="A0A2U1LMU4"/>